<dbReference type="RefSeq" id="WP_099517275.1">
    <property type="nucleotide sequence ID" value="NZ_CP016808.1"/>
</dbReference>
<keyword evidence="1" id="KW-0732">Signal</keyword>
<accession>A0A1B2DDW8</accession>
<gene>
    <name evidence="2" type="ORF">BBD42_05025</name>
</gene>
<name>A0A1B2DDW8_9BACL</name>
<evidence type="ECO:0000313" key="2">
    <source>
        <dbReference type="EMBL" id="ANY65902.1"/>
    </source>
</evidence>
<protein>
    <submittedName>
        <fullName evidence="2">Uncharacterized protein</fullName>
    </submittedName>
</protein>
<sequence length="266" mass="29490">MKFKSIISFIVLISMLVASSSVYATAPIVKENIIPSQTQEIYSQEGELIALRTLSMQSDTEINKEGTAIKLTQTIQYEFSSPEFEAKYKSEYENTSYVEHYFVNKNNEIYHDDVKMTDEELKQEISITPNPTSSLKLSTLSNDTNGIPAICHYYGDYSTYTMACYDRMNFENAPGGNNIKKTSSIQNVYAVRAMNTIDIFYGDYKAFQGAKVAFSSAALTAIFTIETVILAIAAGGGAAIAGVTAITYYNICNGDLEKAYGYLKQI</sequence>
<feature type="signal peptide" evidence="1">
    <location>
        <begin position="1"/>
        <end position="24"/>
    </location>
</feature>
<evidence type="ECO:0000256" key="1">
    <source>
        <dbReference type="SAM" id="SignalP"/>
    </source>
</evidence>
<organism evidence="2">
    <name type="scientific">Paenibacillus sp. BIHB 4019</name>
    <dbReference type="NCBI Taxonomy" id="1870819"/>
    <lineage>
        <taxon>Bacteria</taxon>
        <taxon>Bacillati</taxon>
        <taxon>Bacillota</taxon>
        <taxon>Bacilli</taxon>
        <taxon>Bacillales</taxon>
        <taxon>Paenibacillaceae</taxon>
        <taxon>Paenibacillus</taxon>
    </lineage>
</organism>
<dbReference type="AlphaFoldDB" id="A0A1B2DDW8"/>
<feature type="chain" id="PRO_5038600095" evidence="1">
    <location>
        <begin position="25"/>
        <end position="266"/>
    </location>
</feature>
<reference evidence="2" key="1">
    <citation type="submission" date="2016-08" db="EMBL/GenBank/DDBJ databases">
        <title>Complete Genome Seqeunce of Paenibacillus sp. BIHB 4019 from tea rhizoplane.</title>
        <authorList>
            <person name="Thakur R."/>
            <person name="Swarnkar M.K."/>
            <person name="Gulati A."/>
        </authorList>
    </citation>
    <scope>NUCLEOTIDE SEQUENCE [LARGE SCALE GENOMIC DNA]</scope>
    <source>
        <strain evidence="2">BIHB4019</strain>
    </source>
</reference>
<proteinExistence type="predicted"/>
<dbReference type="EMBL" id="CP016808">
    <property type="protein sequence ID" value="ANY65902.1"/>
    <property type="molecule type" value="Genomic_DNA"/>
</dbReference>